<keyword evidence="1" id="KW-0812">Transmembrane</keyword>
<feature type="transmembrane region" description="Helical" evidence="1">
    <location>
        <begin position="12"/>
        <end position="30"/>
    </location>
</feature>
<keyword evidence="1" id="KW-0472">Membrane</keyword>
<protein>
    <submittedName>
        <fullName evidence="2">Uncharacterized protein</fullName>
    </submittedName>
</protein>
<dbReference type="AlphaFoldDB" id="A0A7T5RJ89"/>
<feature type="transmembrane region" description="Helical" evidence="1">
    <location>
        <begin position="42"/>
        <end position="64"/>
    </location>
</feature>
<proteinExistence type="predicted"/>
<reference evidence="2 3" key="1">
    <citation type="submission" date="2020-07" db="EMBL/GenBank/DDBJ databases">
        <title>Huge and variable diversity of episymbiotic CPR bacteria and DPANN archaea in groundwater ecosystems.</title>
        <authorList>
            <person name="He C.Y."/>
            <person name="Keren R."/>
            <person name="Whittaker M."/>
            <person name="Farag I.F."/>
            <person name="Doudna J."/>
            <person name="Cate J.H.D."/>
            <person name="Banfield J.F."/>
        </authorList>
    </citation>
    <scope>NUCLEOTIDE SEQUENCE [LARGE SCALE GENOMIC DNA]</scope>
    <source>
        <strain evidence="2">NC_groundwater_541_Ag_S-0.1um_46_50</strain>
    </source>
</reference>
<organism evidence="2 3">
    <name type="scientific">Candidatus Sungiibacteriota bacterium</name>
    <dbReference type="NCBI Taxonomy" id="2750080"/>
    <lineage>
        <taxon>Bacteria</taxon>
        <taxon>Candidatus Sungiibacteriota</taxon>
    </lineage>
</organism>
<dbReference type="Proteomes" id="UP000595618">
    <property type="component" value="Chromosome"/>
</dbReference>
<evidence type="ECO:0000256" key="1">
    <source>
        <dbReference type="SAM" id="Phobius"/>
    </source>
</evidence>
<accession>A0A7T5RJ89</accession>
<evidence type="ECO:0000313" key="3">
    <source>
        <dbReference type="Proteomes" id="UP000595618"/>
    </source>
</evidence>
<sequence>MNTEKIIDIRFIAPVGIMVFFVFIFSPANFVEITSSFLSINWIASIVGVLGVGFIISSITHFLTRIFLGEPIGKYPHDLEKIFKLKQEDPPKTKNPIAATELAIWINLGLEEKESGKGVADQIHKRWNMAEANFNAAMAVFGGVAIAIILTLMNGGRLHFPSCYWFIAYFIFAFFLFCIFIFNGKKARKSVLDMGDLLATRNHQS</sequence>
<keyword evidence="1" id="KW-1133">Transmembrane helix</keyword>
<feature type="transmembrane region" description="Helical" evidence="1">
    <location>
        <begin position="132"/>
        <end position="152"/>
    </location>
</feature>
<evidence type="ECO:0000313" key="2">
    <source>
        <dbReference type="EMBL" id="QQG45172.1"/>
    </source>
</evidence>
<feature type="transmembrane region" description="Helical" evidence="1">
    <location>
        <begin position="164"/>
        <end position="182"/>
    </location>
</feature>
<name>A0A7T5RJ89_9BACT</name>
<dbReference type="EMBL" id="CP066690">
    <property type="protein sequence ID" value="QQG45172.1"/>
    <property type="molecule type" value="Genomic_DNA"/>
</dbReference>
<gene>
    <name evidence="2" type="ORF">HYW89_04205</name>
</gene>